<evidence type="ECO:0000256" key="14">
    <source>
        <dbReference type="PIRNR" id="PIRNR003167"/>
    </source>
</evidence>
<evidence type="ECO:0000313" key="18">
    <source>
        <dbReference type="EMBL" id="GGB52079.1"/>
    </source>
</evidence>
<dbReference type="SUPFAM" id="SSF55874">
    <property type="entry name" value="ATPase domain of HSP90 chaperone/DNA topoisomerase II/histidine kinase"/>
    <property type="match status" value="1"/>
</dbReference>
<dbReference type="Pfam" id="PF00672">
    <property type="entry name" value="HAMP"/>
    <property type="match status" value="1"/>
</dbReference>
<evidence type="ECO:0000256" key="7">
    <source>
        <dbReference type="ARBA" id="ARBA00022692"/>
    </source>
</evidence>
<dbReference type="Pfam" id="PF02518">
    <property type="entry name" value="HATPase_c"/>
    <property type="match status" value="1"/>
</dbReference>
<dbReference type="Gene3D" id="1.10.8.500">
    <property type="entry name" value="HAMP domain in histidine kinase"/>
    <property type="match status" value="1"/>
</dbReference>
<keyword evidence="6 14" id="KW-0808">Transferase</keyword>
<dbReference type="Pfam" id="PF13675">
    <property type="entry name" value="PilJ"/>
    <property type="match status" value="1"/>
</dbReference>
<evidence type="ECO:0000256" key="2">
    <source>
        <dbReference type="ARBA" id="ARBA00004429"/>
    </source>
</evidence>
<comment type="catalytic activity">
    <reaction evidence="1 14">
        <text>ATP + protein L-histidine = ADP + protein N-phospho-L-histidine.</text>
        <dbReference type="EC" id="2.7.13.3"/>
    </reaction>
</comment>
<dbReference type="Gene3D" id="1.20.120.960">
    <property type="entry name" value="Histidine kinase NarX, sensor domain"/>
    <property type="match status" value="1"/>
</dbReference>
<proteinExistence type="predicted"/>
<keyword evidence="19" id="KW-1185">Reference proteome</keyword>
<feature type="domain" description="HAMP" evidence="17">
    <location>
        <begin position="174"/>
        <end position="226"/>
    </location>
</feature>
<evidence type="ECO:0000256" key="12">
    <source>
        <dbReference type="ARBA" id="ARBA00023012"/>
    </source>
</evidence>
<evidence type="ECO:0000256" key="9">
    <source>
        <dbReference type="ARBA" id="ARBA00022777"/>
    </source>
</evidence>
<dbReference type="InterPro" id="IPR029095">
    <property type="entry name" value="NarX-like_N"/>
</dbReference>
<keyword evidence="11 15" id="KW-1133">Transmembrane helix</keyword>
<keyword evidence="10 14" id="KW-0067">ATP-binding</keyword>
<dbReference type="InterPro" id="IPR050482">
    <property type="entry name" value="Sensor_HK_TwoCompSys"/>
</dbReference>
<dbReference type="CDD" id="cd16917">
    <property type="entry name" value="HATPase_UhpB-NarQ-NarX-like"/>
    <property type="match status" value="1"/>
</dbReference>
<dbReference type="EC" id="2.7.13.3" evidence="14"/>
<dbReference type="InterPro" id="IPR036890">
    <property type="entry name" value="HATPase_C_sf"/>
</dbReference>
<gene>
    <name evidence="18" type="primary">narX</name>
    <name evidence="18" type="ORF">GCM10011607_10700</name>
</gene>
<evidence type="ECO:0000256" key="15">
    <source>
        <dbReference type="SAM" id="Phobius"/>
    </source>
</evidence>
<dbReference type="Gene3D" id="3.30.565.10">
    <property type="entry name" value="Histidine kinase-like ATPase, C-terminal domain"/>
    <property type="match status" value="1"/>
</dbReference>
<dbReference type="PANTHER" id="PTHR24421">
    <property type="entry name" value="NITRATE/NITRITE SENSOR PROTEIN NARX-RELATED"/>
    <property type="match status" value="1"/>
</dbReference>
<dbReference type="EMBL" id="BMII01000007">
    <property type="protein sequence ID" value="GGB52079.1"/>
    <property type="molecule type" value="Genomic_DNA"/>
</dbReference>
<dbReference type="SUPFAM" id="SSF55781">
    <property type="entry name" value="GAF domain-like"/>
    <property type="match status" value="1"/>
</dbReference>
<feature type="transmembrane region" description="Helical" evidence="15">
    <location>
        <begin position="12"/>
        <end position="34"/>
    </location>
</feature>
<name>A0ABQ1ITJ6_9GAMM</name>
<dbReference type="InterPro" id="IPR005467">
    <property type="entry name" value="His_kinase_dom"/>
</dbReference>
<evidence type="ECO:0000256" key="10">
    <source>
        <dbReference type="ARBA" id="ARBA00022840"/>
    </source>
</evidence>
<evidence type="ECO:0000313" key="19">
    <source>
        <dbReference type="Proteomes" id="UP000617555"/>
    </source>
</evidence>
<dbReference type="InterPro" id="IPR003660">
    <property type="entry name" value="HAMP_dom"/>
</dbReference>
<evidence type="ECO:0000256" key="5">
    <source>
        <dbReference type="ARBA" id="ARBA00022553"/>
    </source>
</evidence>
<comment type="subcellular location">
    <subcellularLocation>
        <location evidence="2">Cell inner membrane</location>
        <topology evidence="2">Multi-pass membrane protein</topology>
    </subcellularLocation>
</comment>
<feature type="domain" description="Histidine kinase" evidence="16">
    <location>
        <begin position="394"/>
        <end position="589"/>
    </location>
</feature>
<comment type="caution">
    <text evidence="18">The sequence shown here is derived from an EMBL/GenBank/DDBJ whole genome shotgun (WGS) entry which is preliminary data.</text>
</comment>
<keyword evidence="13 14" id="KW-0472">Membrane</keyword>
<evidence type="ECO:0000259" key="16">
    <source>
        <dbReference type="PROSITE" id="PS50109"/>
    </source>
</evidence>
<evidence type="ECO:0000256" key="8">
    <source>
        <dbReference type="ARBA" id="ARBA00022741"/>
    </source>
</evidence>
<dbReference type="SMART" id="SM00304">
    <property type="entry name" value="HAMP"/>
    <property type="match status" value="1"/>
</dbReference>
<dbReference type="RefSeq" id="WP_188737751.1">
    <property type="nucleotide sequence ID" value="NZ_BMII01000007.1"/>
</dbReference>
<sequence>MKKRFMGSVMLYITLSLTSIIAIAIMTMFASYWITEQADIDAYAINIGGSLRMQTYQIGFYTNAGLTEETKQTVSLFEAKLDSPIFNKLRQSPDVITVLQDLSVFWYQKVKPNLVANNPQLTQLLATQVEKANQIVSLLQKNAEHRIVLLRTIQLVAVFITLILGVLIIYLMKLWVQIPMAQLTKAAHAIGKGDFTQRVQIKGDDELALLAATLNHTCDAIAAMYGQLEKRVIEQTQELKRNNKALMFLFTTVRTMLEKQEHKIDYQKLLDELADLINVDNIELCLMTAQGDNPYLQVQNHQLTSHLCTTKNCNKCHGDAVFINISEPQNTLYPLVYNDINYGVLVVTNDLTMSPHSWQNQLIQSVADQVALSLNLADQHNKERRIALLQERTVIARELHDSLAQALSYLKIQVTRLDFSQKRLQYEQQQPIIDELRLGLDSAYRQLRELLTTFRLKVLDEGLHPALNKTLELLTEQSEMQFYLHFAIQQVPLSPMEEIHLLQIAREACQNTVHHSQGKHVWIDIKQSENNKIVLTVSDDGIGITQSAKLNHYGMAIMQERSKQLNGELKIRDRLGGGTEVELTFMPQSTLSQTSVKANNNDAE</sequence>
<dbReference type="InterPro" id="IPR016380">
    <property type="entry name" value="Sig_transdc_His_kin_NarX/NarQ"/>
</dbReference>
<organism evidence="18 19">
    <name type="scientific">Shewanella inventionis</name>
    <dbReference type="NCBI Taxonomy" id="1738770"/>
    <lineage>
        <taxon>Bacteria</taxon>
        <taxon>Pseudomonadati</taxon>
        <taxon>Pseudomonadota</taxon>
        <taxon>Gammaproteobacteria</taxon>
        <taxon>Alteromonadales</taxon>
        <taxon>Shewanellaceae</taxon>
        <taxon>Shewanella</taxon>
    </lineage>
</organism>
<keyword evidence="3 14" id="KW-1003">Cell membrane</keyword>
<dbReference type="SUPFAM" id="SSF158472">
    <property type="entry name" value="HAMP domain-like"/>
    <property type="match status" value="1"/>
</dbReference>
<keyword evidence="8 14" id="KW-0547">Nucleotide-binding</keyword>
<keyword evidence="7 15" id="KW-0812">Transmembrane</keyword>
<dbReference type="Proteomes" id="UP000617555">
    <property type="component" value="Unassembled WGS sequence"/>
</dbReference>
<keyword evidence="12 14" id="KW-0902">Two-component regulatory system</keyword>
<keyword evidence="9 14" id="KW-0418">Kinase</keyword>
<dbReference type="InterPro" id="IPR011712">
    <property type="entry name" value="Sig_transdc_His_kin_sub3_dim/P"/>
</dbReference>
<dbReference type="Pfam" id="PF07730">
    <property type="entry name" value="HisKA_3"/>
    <property type="match status" value="1"/>
</dbReference>
<keyword evidence="5" id="KW-0597">Phosphoprotein</keyword>
<reference evidence="19" key="1">
    <citation type="journal article" date="2019" name="Int. J. Syst. Evol. Microbiol.">
        <title>The Global Catalogue of Microorganisms (GCM) 10K type strain sequencing project: providing services to taxonomists for standard genome sequencing and annotation.</title>
        <authorList>
            <consortium name="The Broad Institute Genomics Platform"/>
            <consortium name="The Broad Institute Genome Sequencing Center for Infectious Disease"/>
            <person name="Wu L."/>
            <person name="Ma J."/>
        </authorList>
    </citation>
    <scope>NUCLEOTIDE SEQUENCE [LARGE SCALE GENOMIC DNA]</scope>
    <source>
        <strain evidence="19">CGMCC 1.15339</strain>
    </source>
</reference>
<dbReference type="InterPro" id="IPR003594">
    <property type="entry name" value="HATPase_dom"/>
</dbReference>
<dbReference type="PROSITE" id="PS50885">
    <property type="entry name" value="HAMP"/>
    <property type="match status" value="1"/>
</dbReference>
<dbReference type="PIRSF" id="PIRSF003167">
    <property type="entry name" value="STHK_NarX/NarQ"/>
    <property type="match status" value="1"/>
</dbReference>
<dbReference type="PANTHER" id="PTHR24421:SF10">
    <property type="entry name" value="NITRATE_NITRITE SENSOR PROTEIN NARQ"/>
    <property type="match status" value="1"/>
</dbReference>
<dbReference type="PROSITE" id="PS50109">
    <property type="entry name" value="HIS_KIN"/>
    <property type="match status" value="1"/>
</dbReference>
<feature type="transmembrane region" description="Helical" evidence="15">
    <location>
        <begin position="148"/>
        <end position="172"/>
    </location>
</feature>
<keyword evidence="4 14" id="KW-0997">Cell inner membrane</keyword>
<dbReference type="SMART" id="SM00387">
    <property type="entry name" value="HATPase_c"/>
    <property type="match status" value="1"/>
</dbReference>
<evidence type="ECO:0000259" key="17">
    <source>
        <dbReference type="PROSITE" id="PS50885"/>
    </source>
</evidence>
<evidence type="ECO:0000256" key="3">
    <source>
        <dbReference type="ARBA" id="ARBA00022475"/>
    </source>
</evidence>
<dbReference type="CDD" id="cd06225">
    <property type="entry name" value="HAMP"/>
    <property type="match status" value="1"/>
</dbReference>
<evidence type="ECO:0000256" key="4">
    <source>
        <dbReference type="ARBA" id="ARBA00022519"/>
    </source>
</evidence>
<dbReference type="Gene3D" id="1.20.5.1930">
    <property type="match status" value="1"/>
</dbReference>
<evidence type="ECO:0000256" key="6">
    <source>
        <dbReference type="ARBA" id="ARBA00022679"/>
    </source>
</evidence>
<dbReference type="InterPro" id="IPR042295">
    <property type="entry name" value="NarX-like_N_sf"/>
</dbReference>
<dbReference type="GO" id="GO:0016301">
    <property type="term" value="F:kinase activity"/>
    <property type="evidence" value="ECO:0007669"/>
    <property type="project" value="UniProtKB-KW"/>
</dbReference>
<accession>A0ABQ1ITJ6</accession>
<evidence type="ECO:0000256" key="13">
    <source>
        <dbReference type="ARBA" id="ARBA00023136"/>
    </source>
</evidence>
<evidence type="ECO:0000256" key="11">
    <source>
        <dbReference type="ARBA" id="ARBA00022989"/>
    </source>
</evidence>
<evidence type="ECO:0000256" key="1">
    <source>
        <dbReference type="ARBA" id="ARBA00000085"/>
    </source>
</evidence>
<protein>
    <recommendedName>
        <fullName evidence="14">Sensor protein</fullName>
        <ecNumber evidence="14">2.7.13.3</ecNumber>
    </recommendedName>
</protein>